<sequence length="83" mass="9312">MAAMLQKDTLLPSERFGLPSENFMTDSEKSATISEDFVMRSEDSVTASRCRWNGENTVLTKNGLAKLLNRKTAGMQNGQMIFY</sequence>
<dbReference type="EMBL" id="FRAM01000002">
    <property type="protein sequence ID" value="SHK40224.1"/>
    <property type="molecule type" value="Genomic_DNA"/>
</dbReference>
<dbReference type="AlphaFoldDB" id="A0A1M6S610"/>
<protein>
    <submittedName>
        <fullName evidence="1">Uncharacterized protein</fullName>
    </submittedName>
</protein>
<proteinExistence type="predicted"/>
<dbReference type="Proteomes" id="UP000184498">
    <property type="component" value="Unassembled WGS sequence"/>
</dbReference>
<keyword evidence="2" id="KW-1185">Reference proteome</keyword>
<organism evidence="1 2">
    <name type="scientific">Epilithonimonas mollis</name>
    <dbReference type="NCBI Taxonomy" id="216903"/>
    <lineage>
        <taxon>Bacteria</taxon>
        <taxon>Pseudomonadati</taxon>
        <taxon>Bacteroidota</taxon>
        <taxon>Flavobacteriia</taxon>
        <taxon>Flavobacteriales</taxon>
        <taxon>Weeksellaceae</taxon>
        <taxon>Chryseobacterium group</taxon>
        <taxon>Epilithonimonas</taxon>
    </lineage>
</organism>
<accession>A0A1M6S610</accession>
<gene>
    <name evidence="1" type="ORF">SAMN05444371_2274</name>
</gene>
<name>A0A1M6S610_9FLAO</name>
<reference evidence="2" key="1">
    <citation type="submission" date="2016-11" db="EMBL/GenBank/DDBJ databases">
        <authorList>
            <person name="Varghese N."/>
            <person name="Submissions S."/>
        </authorList>
    </citation>
    <scope>NUCLEOTIDE SEQUENCE [LARGE SCALE GENOMIC DNA]</scope>
    <source>
        <strain evidence="2">DSM 18016</strain>
    </source>
</reference>
<evidence type="ECO:0000313" key="2">
    <source>
        <dbReference type="Proteomes" id="UP000184498"/>
    </source>
</evidence>
<evidence type="ECO:0000313" key="1">
    <source>
        <dbReference type="EMBL" id="SHK40224.1"/>
    </source>
</evidence>